<name>A0A078BCD0_STYLE</name>
<dbReference type="EMBL" id="CCKQ01019831">
    <property type="protein sequence ID" value="CDW91861.1"/>
    <property type="molecule type" value="Genomic_DNA"/>
</dbReference>
<comment type="subcellular location">
    <subcellularLocation>
        <location evidence="1">Membrane</location>
        <topology evidence="1">Multi-pass membrane protein</topology>
    </subcellularLocation>
</comment>
<dbReference type="PANTHER" id="PTHR23505">
    <property type="entry name" value="SPINSTER"/>
    <property type="match status" value="1"/>
</dbReference>
<dbReference type="GO" id="GO:0022857">
    <property type="term" value="F:transmembrane transporter activity"/>
    <property type="evidence" value="ECO:0007669"/>
    <property type="project" value="InterPro"/>
</dbReference>
<dbReference type="InterPro" id="IPR036259">
    <property type="entry name" value="MFS_trans_sf"/>
</dbReference>
<evidence type="ECO:0000256" key="2">
    <source>
        <dbReference type="ARBA" id="ARBA00022448"/>
    </source>
</evidence>
<feature type="transmembrane region" description="Helical" evidence="7">
    <location>
        <begin position="40"/>
        <end position="64"/>
    </location>
</feature>
<evidence type="ECO:0000256" key="5">
    <source>
        <dbReference type="ARBA" id="ARBA00023136"/>
    </source>
</evidence>
<dbReference type="InterPro" id="IPR011701">
    <property type="entry name" value="MFS"/>
</dbReference>
<accession>A0A078BCD0</accession>
<feature type="transmembrane region" description="Helical" evidence="7">
    <location>
        <begin position="218"/>
        <end position="242"/>
    </location>
</feature>
<proteinExistence type="inferred from homology"/>
<organism evidence="8 9">
    <name type="scientific">Stylonychia lemnae</name>
    <name type="common">Ciliate</name>
    <dbReference type="NCBI Taxonomy" id="5949"/>
    <lineage>
        <taxon>Eukaryota</taxon>
        <taxon>Sar</taxon>
        <taxon>Alveolata</taxon>
        <taxon>Ciliophora</taxon>
        <taxon>Intramacronucleata</taxon>
        <taxon>Spirotrichea</taxon>
        <taxon>Stichotrichia</taxon>
        <taxon>Sporadotrichida</taxon>
        <taxon>Oxytrichidae</taxon>
        <taxon>Stylonychinae</taxon>
        <taxon>Stylonychia</taxon>
    </lineage>
</organism>
<keyword evidence="2" id="KW-0813">Transport</keyword>
<keyword evidence="9" id="KW-1185">Reference proteome</keyword>
<evidence type="ECO:0000313" key="8">
    <source>
        <dbReference type="EMBL" id="CDW91861.1"/>
    </source>
</evidence>
<keyword evidence="5 7" id="KW-0472">Membrane</keyword>
<evidence type="ECO:0000256" key="6">
    <source>
        <dbReference type="ARBA" id="ARBA00024338"/>
    </source>
</evidence>
<dbReference type="Gene3D" id="1.20.1250.20">
    <property type="entry name" value="MFS general substrate transporter like domains"/>
    <property type="match status" value="1"/>
</dbReference>
<dbReference type="InterPro" id="IPR044770">
    <property type="entry name" value="MFS_spinster-like"/>
</dbReference>
<evidence type="ECO:0000256" key="3">
    <source>
        <dbReference type="ARBA" id="ARBA00022692"/>
    </source>
</evidence>
<evidence type="ECO:0000256" key="4">
    <source>
        <dbReference type="ARBA" id="ARBA00022989"/>
    </source>
</evidence>
<evidence type="ECO:0000313" key="9">
    <source>
        <dbReference type="Proteomes" id="UP000039865"/>
    </source>
</evidence>
<reference evidence="8 9" key="1">
    <citation type="submission" date="2014-06" db="EMBL/GenBank/DDBJ databases">
        <authorList>
            <person name="Swart Estienne"/>
        </authorList>
    </citation>
    <scope>NUCLEOTIDE SEQUENCE [LARGE SCALE GENOMIC DNA]</scope>
    <source>
        <strain evidence="8 9">130c</strain>
    </source>
</reference>
<feature type="transmembrane region" description="Helical" evidence="7">
    <location>
        <begin position="123"/>
        <end position="146"/>
    </location>
</feature>
<dbReference type="Proteomes" id="UP000039865">
    <property type="component" value="Unassembled WGS sequence"/>
</dbReference>
<gene>
    <name evidence="8" type="primary">Contig18181.g874</name>
    <name evidence="8" type="ORF">STYLEM_21022</name>
</gene>
<feature type="transmembrane region" description="Helical" evidence="7">
    <location>
        <begin position="254"/>
        <end position="276"/>
    </location>
</feature>
<feature type="transmembrane region" description="Helical" evidence="7">
    <location>
        <begin position="158"/>
        <end position="178"/>
    </location>
</feature>
<evidence type="ECO:0000256" key="1">
    <source>
        <dbReference type="ARBA" id="ARBA00004141"/>
    </source>
</evidence>
<dbReference type="SUPFAM" id="SSF103473">
    <property type="entry name" value="MFS general substrate transporter"/>
    <property type="match status" value="1"/>
</dbReference>
<sequence>MAVIQFSLHFLEFKYYVEWICQSNMAFVCFKNIPRVLSECLWRGSFIVIGGVGFVFGIIGLSFIKEPKRGRFDVNVGDKPKQTGKGLVQKYLIAFTEIFKNKCSRWIIIAGCLRFWAGNANDFSYLNALALLLGGIISNLITGYLSDKYDDKNSMAKTYLCIFGTLMAIPTTLGVFLITSNFYVAMSFLFLKYSLSEGWISPSISMIQTVIDSSVKGVAISVFLFTTTISGTIATVVIDQLIDAFDAYNHLERLGYIMVANCCIPYITAIPCFYIAGKNYEEFKKCLHYCKSTTLERIKLEEFKNYQVINRENQKVMVKRSRIGKDELYKVPEQAEYESNLLIEDQQEQS</sequence>
<protein>
    <submittedName>
        <fullName evidence="8">Uncharacterized protein</fullName>
    </submittedName>
</protein>
<dbReference type="GO" id="GO:0016020">
    <property type="term" value="C:membrane"/>
    <property type="evidence" value="ECO:0007669"/>
    <property type="project" value="UniProtKB-SubCell"/>
</dbReference>
<dbReference type="InParanoid" id="A0A078BCD0"/>
<evidence type="ECO:0000256" key="7">
    <source>
        <dbReference type="SAM" id="Phobius"/>
    </source>
</evidence>
<keyword evidence="4 7" id="KW-1133">Transmembrane helix</keyword>
<dbReference type="Pfam" id="PF07690">
    <property type="entry name" value="MFS_1"/>
    <property type="match status" value="1"/>
</dbReference>
<keyword evidence="3 7" id="KW-0812">Transmembrane</keyword>
<dbReference type="PANTHER" id="PTHR23505:SF79">
    <property type="entry name" value="PROTEIN SPINSTER"/>
    <property type="match status" value="1"/>
</dbReference>
<comment type="similarity">
    <text evidence="6">Belongs to the major facilitator superfamily. Spinster (TC 2.A.1.49) family.</text>
</comment>
<dbReference type="AlphaFoldDB" id="A0A078BCD0"/>